<dbReference type="InterPro" id="IPR016040">
    <property type="entry name" value="NAD(P)-bd_dom"/>
</dbReference>
<sequence length="206" mass="22729">MKILLLGATGRVGSFLVDLLLEAKCEVIALVRDEQKITIHHEALTVLKGNMLNEKDLNVALENVDGVISALNTGGENILSKTMGLLIPLLEMKKISRIVTIGTAGILQSRVDPTILRYKSSESKRKSTTAATDHEKAYNLLNESLLDWTIVCPTYLPDGPITKNINAEKNYLPIDGQRITTGDTAYFAFKEFFECNFSKSRVGICN</sequence>
<dbReference type="InterPro" id="IPR036291">
    <property type="entry name" value="NAD(P)-bd_dom_sf"/>
</dbReference>
<proteinExistence type="predicted"/>
<dbReference type="PANTHER" id="PTHR43355">
    <property type="entry name" value="FLAVIN REDUCTASE (NADPH)"/>
    <property type="match status" value="1"/>
</dbReference>
<dbReference type="EMBL" id="MDKC01000001">
    <property type="protein sequence ID" value="ODG93761.1"/>
    <property type="molecule type" value="Genomic_DNA"/>
</dbReference>
<protein>
    <recommendedName>
        <fullName evidence="1">NAD(P)-binding domain-containing protein</fullName>
    </recommendedName>
</protein>
<gene>
    <name evidence="2" type="ORF">BED47_00910</name>
</gene>
<dbReference type="PANTHER" id="PTHR43355:SF2">
    <property type="entry name" value="FLAVIN REDUCTASE (NADPH)"/>
    <property type="match status" value="1"/>
</dbReference>
<reference evidence="2 3" key="1">
    <citation type="submission" date="2016-07" db="EMBL/GenBank/DDBJ databases">
        <authorList>
            <person name="Townsley L."/>
            <person name="Shank E.A."/>
        </authorList>
    </citation>
    <scope>NUCLEOTIDE SEQUENCE [LARGE SCALE GENOMIC DNA]</scope>
    <source>
        <strain evidence="2 3">CH01</strain>
    </source>
</reference>
<dbReference type="RefSeq" id="WP_069031946.1">
    <property type="nucleotide sequence ID" value="NZ_MDKC01000001.1"/>
</dbReference>
<dbReference type="Pfam" id="PF13460">
    <property type="entry name" value="NAD_binding_10"/>
    <property type="match status" value="1"/>
</dbReference>
<dbReference type="SUPFAM" id="SSF51735">
    <property type="entry name" value="NAD(P)-binding Rossmann-fold domains"/>
    <property type="match status" value="1"/>
</dbReference>
<accession>A0ABX2ZX48</accession>
<evidence type="ECO:0000313" key="3">
    <source>
        <dbReference type="Proteomes" id="UP000094580"/>
    </source>
</evidence>
<name>A0ABX2ZX48_9BACI</name>
<dbReference type="InterPro" id="IPR051606">
    <property type="entry name" value="Polyketide_Oxido-like"/>
</dbReference>
<dbReference type="Gene3D" id="3.40.50.720">
    <property type="entry name" value="NAD(P)-binding Rossmann-like Domain"/>
    <property type="match status" value="1"/>
</dbReference>
<evidence type="ECO:0000259" key="1">
    <source>
        <dbReference type="Pfam" id="PF13460"/>
    </source>
</evidence>
<evidence type="ECO:0000313" key="2">
    <source>
        <dbReference type="EMBL" id="ODG93761.1"/>
    </source>
</evidence>
<feature type="domain" description="NAD(P)-binding" evidence="1">
    <location>
        <begin position="7"/>
        <end position="190"/>
    </location>
</feature>
<comment type="caution">
    <text evidence="2">The sequence shown here is derived from an EMBL/GenBank/DDBJ whole genome shotgun (WGS) entry which is preliminary data.</text>
</comment>
<dbReference type="Proteomes" id="UP000094580">
    <property type="component" value="Unassembled WGS sequence"/>
</dbReference>
<organism evidence="2 3">
    <name type="scientific">Gottfriedia luciferensis</name>
    <dbReference type="NCBI Taxonomy" id="178774"/>
    <lineage>
        <taxon>Bacteria</taxon>
        <taxon>Bacillati</taxon>
        <taxon>Bacillota</taxon>
        <taxon>Bacilli</taxon>
        <taxon>Bacillales</taxon>
        <taxon>Bacillaceae</taxon>
        <taxon>Gottfriedia</taxon>
    </lineage>
</organism>
<keyword evidence="3" id="KW-1185">Reference proteome</keyword>